<evidence type="ECO:0000256" key="1">
    <source>
        <dbReference type="ARBA" id="ARBA00009275"/>
    </source>
</evidence>
<organism evidence="3 4">
    <name type="scientific">Vibrio zhugei</name>
    <dbReference type="NCBI Taxonomy" id="2479546"/>
    <lineage>
        <taxon>Bacteria</taxon>
        <taxon>Pseudomonadati</taxon>
        <taxon>Pseudomonadota</taxon>
        <taxon>Gammaproteobacteria</taxon>
        <taxon>Vibrionales</taxon>
        <taxon>Vibrionaceae</taxon>
        <taxon>Vibrio</taxon>
    </lineage>
</organism>
<dbReference type="InterPro" id="IPR018228">
    <property type="entry name" value="DNase_TatD-rel_CS"/>
</dbReference>
<evidence type="ECO:0000313" key="3">
    <source>
        <dbReference type="EMBL" id="MFC3024552.1"/>
    </source>
</evidence>
<dbReference type="GO" id="GO:0016787">
    <property type="term" value="F:hydrolase activity"/>
    <property type="evidence" value="ECO:0007669"/>
    <property type="project" value="UniProtKB-KW"/>
</dbReference>
<name>A0ABV7C920_9VIBR</name>
<proteinExistence type="inferred from homology"/>
<dbReference type="PANTHER" id="PTHR46124">
    <property type="entry name" value="D-AMINOACYL-TRNA DEACYLASE"/>
    <property type="match status" value="1"/>
</dbReference>
<evidence type="ECO:0000256" key="2">
    <source>
        <dbReference type="ARBA" id="ARBA00022801"/>
    </source>
</evidence>
<dbReference type="PANTHER" id="PTHR46124:SF3">
    <property type="entry name" value="HYDROLASE"/>
    <property type="match status" value="1"/>
</dbReference>
<evidence type="ECO:0000313" key="4">
    <source>
        <dbReference type="Proteomes" id="UP001595384"/>
    </source>
</evidence>
<dbReference type="PIRSF" id="PIRSF005902">
    <property type="entry name" value="DNase_TatD"/>
    <property type="match status" value="1"/>
</dbReference>
<dbReference type="RefSeq" id="WP_123015457.1">
    <property type="nucleotide sequence ID" value="NZ_AP024911.1"/>
</dbReference>
<keyword evidence="4" id="KW-1185">Reference proteome</keyword>
<reference evidence="4" key="1">
    <citation type="journal article" date="2019" name="Int. J. Syst. Evol. Microbiol.">
        <title>The Global Catalogue of Microorganisms (GCM) 10K type strain sequencing project: providing services to taxonomists for standard genome sequencing and annotation.</title>
        <authorList>
            <consortium name="The Broad Institute Genomics Platform"/>
            <consortium name="The Broad Institute Genome Sequencing Center for Infectious Disease"/>
            <person name="Wu L."/>
            <person name="Ma J."/>
        </authorList>
    </citation>
    <scope>NUCLEOTIDE SEQUENCE [LARGE SCALE GENOMIC DNA]</scope>
    <source>
        <strain evidence="4">KCTC 62784</strain>
    </source>
</reference>
<comment type="caution">
    <text evidence="3">The sequence shown here is derived from an EMBL/GenBank/DDBJ whole genome shotgun (WGS) entry which is preliminary data.</text>
</comment>
<accession>A0ABV7C920</accession>
<dbReference type="EMBL" id="JBHRSE010000079">
    <property type="protein sequence ID" value="MFC3024552.1"/>
    <property type="molecule type" value="Genomic_DNA"/>
</dbReference>
<dbReference type="Gene3D" id="3.20.20.140">
    <property type="entry name" value="Metal-dependent hydrolases"/>
    <property type="match status" value="1"/>
</dbReference>
<dbReference type="CDD" id="cd01310">
    <property type="entry name" value="TatD_DNAse"/>
    <property type="match status" value="1"/>
</dbReference>
<dbReference type="InterPro" id="IPR032466">
    <property type="entry name" value="Metal_Hydrolase"/>
</dbReference>
<dbReference type="EC" id="3.1.-.-" evidence="3"/>
<dbReference type="Pfam" id="PF01026">
    <property type="entry name" value="TatD_DNase"/>
    <property type="match status" value="1"/>
</dbReference>
<sequence length="260" mass="29189">MFFDTHCHIDFAELGDPQMTIQQAMDAEVHRLLLPATTQKSWANVTSIVSRFPSVYGALGLHPYFLSPDMAMTSSLSQLDDALKQRSRRIVAVGECGLDAMIDIDFQQQVTVFTEHIRLAQHYHLPLVIHSRKTHHHILSLLKNAQFDEGGVVHGFTGSEQQARQLIERGLKIGVGGSITYSRAQKTRRTIASLPLESLVLETDAPDMPIAGFQGKSNHPERLPLIFQCLLELRSETPDELKSQLWHNSCDVFQLPDTAR</sequence>
<dbReference type="PROSITE" id="PS01137">
    <property type="entry name" value="TATD_1"/>
    <property type="match status" value="1"/>
</dbReference>
<protein>
    <submittedName>
        <fullName evidence="3">TatD family hydrolase</fullName>
        <ecNumber evidence="3">3.1.-.-</ecNumber>
    </submittedName>
</protein>
<dbReference type="Proteomes" id="UP001595384">
    <property type="component" value="Unassembled WGS sequence"/>
</dbReference>
<dbReference type="PROSITE" id="PS01091">
    <property type="entry name" value="TATD_3"/>
    <property type="match status" value="1"/>
</dbReference>
<comment type="similarity">
    <text evidence="1">Belongs to the metallo-dependent hydrolases superfamily. TatD-type hydrolase family.</text>
</comment>
<gene>
    <name evidence="3" type="ORF">ACFODT_12025</name>
</gene>
<dbReference type="SUPFAM" id="SSF51556">
    <property type="entry name" value="Metallo-dependent hydrolases"/>
    <property type="match status" value="1"/>
</dbReference>
<keyword evidence="2 3" id="KW-0378">Hydrolase</keyword>
<dbReference type="InterPro" id="IPR001130">
    <property type="entry name" value="TatD-like"/>
</dbReference>